<dbReference type="EMBL" id="JABAIM010000004">
    <property type="protein sequence ID" value="NLR76738.1"/>
    <property type="molecule type" value="Genomic_DNA"/>
</dbReference>
<feature type="domain" description="YgjP-like metallopeptidase" evidence="1">
    <location>
        <begin position="44"/>
        <end position="245"/>
    </location>
</feature>
<dbReference type="Gene3D" id="3.30.2010.10">
    <property type="entry name" value="Metalloproteases ('zincins'), catalytic domain"/>
    <property type="match status" value="1"/>
</dbReference>
<name>A0A847SHG1_9NEIS</name>
<dbReference type="InterPro" id="IPR002725">
    <property type="entry name" value="YgjP-like_metallopeptidase"/>
</dbReference>
<evidence type="ECO:0000313" key="2">
    <source>
        <dbReference type="EMBL" id="NLR76738.1"/>
    </source>
</evidence>
<keyword evidence="3" id="KW-1185">Reference proteome</keyword>
<accession>A0A847SHG1</accession>
<gene>
    <name evidence="2" type="ORF">HF682_16340</name>
</gene>
<protein>
    <submittedName>
        <fullName evidence="2">M48 family metallopeptidase</fullName>
    </submittedName>
</protein>
<reference evidence="2 3" key="1">
    <citation type="submission" date="2020-04" db="EMBL/GenBank/DDBJ databases">
        <title>Draft genome of Leeia sp. IMCC25680.</title>
        <authorList>
            <person name="Song J."/>
            <person name="Cho J.-C."/>
        </authorList>
    </citation>
    <scope>NUCLEOTIDE SEQUENCE [LARGE SCALE GENOMIC DNA]</scope>
    <source>
        <strain evidence="2 3">IMCC25680</strain>
    </source>
</reference>
<organism evidence="2 3">
    <name type="scientific">Leeia aquatica</name>
    <dbReference type="NCBI Taxonomy" id="2725557"/>
    <lineage>
        <taxon>Bacteria</taxon>
        <taxon>Pseudomonadati</taxon>
        <taxon>Pseudomonadota</taxon>
        <taxon>Betaproteobacteria</taxon>
        <taxon>Neisseriales</taxon>
        <taxon>Leeiaceae</taxon>
        <taxon>Leeia</taxon>
    </lineage>
</organism>
<dbReference type="RefSeq" id="WP_168878398.1">
    <property type="nucleotide sequence ID" value="NZ_JABAIM010000004.1"/>
</dbReference>
<evidence type="ECO:0000313" key="3">
    <source>
        <dbReference type="Proteomes" id="UP000587991"/>
    </source>
</evidence>
<evidence type="ECO:0000259" key="1">
    <source>
        <dbReference type="Pfam" id="PF01863"/>
    </source>
</evidence>
<proteinExistence type="predicted"/>
<dbReference type="Pfam" id="PF01863">
    <property type="entry name" value="YgjP-like"/>
    <property type="match status" value="1"/>
</dbReference>
<sequence length="254" mass="28717">MDRRRSPAHQHAAALSWQLTEQGGTLQLASQSWPIQLKRSARRTVGLLIRDGQLTLQLPQRYPLHDLTPLLRDKASWLLRHLQTAAEPVPALQDGGTVEWLGEPLTLVCLPAAGRSSRVERDGAHLVVRVPVAAAADALPQAVSRYYRQQALPYLLARLSHFAAMMQRPVPPLSLSSARGRWGSCNRHGEIRLNWRLLQAPPEVVDYVVCHELAHLLEFNHSPRFWAEVARLCPSYLHLRSVLKQQGHRWMRLG</sequence>
<dbReference type="AlphaFoldDB" id="A0A847SHG1"/>
<dbReference type="Proteomes" id="UP000587991">
    <property type="component" value="Unassembled WGS sequence"/>
</dbReference>
<dbReference type="CDD" id="cd07344">
    <property type="entry name" value="M48_yhfN_like"/>
    <property type="match status" value="1"/>
</dbReference>
<dbReference type="PANTHER" id="PTHR30399">
    <property type="entry name" value="UNCHARACTERIZED PROTEIN YGJP"/>
    <property type="match status" value="1"/>
</dbReference>
<comment type="caution">
    <text evidence="2">The sequence shown here is derived from an EMBL/GenBank/DDBJ whole genome shotgun (WGS) entry which is preliminary data.</text>
</comment>
<dbReference type="PANTHER" id="PTHR30399:SF1">
    <property type="entry name" value="UTP PYROPHOSPHATASE"/>
    <property type="match status" value="1"/>
</dbReference>
<dbReference type="InterPro" id="IPR053136">
    <property type="entry name" value="UTP_pyrophosphatase-like"/>
</dbReference>